<evidence type="ECO:0000256" key="1">
    <source>
        <dbReference type="ARBA" id="ARBA00004196"/>
    </source>
</evidence>
<dbReference type="CDD" id="cd01536">
    <property type="entry name" value="PBP1_ABC_sugar_binding-like"/>
    <property type="match status" value="1"/>
</dbReference>
<evidence type="ECO:0000256" key="2">
    <source>
        <dbReference type="ARBA" id="ARBA00007639"/>
    </source>
</evidence>
<proteinExistence type="inferred from homology"/>
<feature type="domain" description="Periplasmic binding protein" evidence="5">
    <location>
        <begin position="45"/>
        <end position="305"/>
    </location>
</feature>
<sequence length="359" mass="38196">MIDKVSSRFGVLNRRSFLATVAAGATVAALPSRLFAADKPTLVTSIRSLSNPYHAVWKTGAEAFASAIGLDHVTLVSEGNSEKGIADIKAMLAKTGGNMVLNSDPNDTPDARPIVESCAKAGAYVVTQWNKPDDLHPRDLNPYYVSHIEFDGIASGKQIAEILFKAMGGSGGIVALGGQISNTAAIERKKGLDAALAANPNIKLLDFQVANWKSSEAYDLTGNLLTRFGDDVKGVWAANDDMGTGALESLRSENLAGKVPVVGVDGIKAAVDAVRKGEFACTVTSDPFWQGGMGLAIGLAALQKKIDPAKEPPEHREFYGKAVLISKDNVEDYYKTNIDSHPTLDWSDLWGRVVGPIRS</sequence>
<dbReference type="SUPFAM" id="SSF53822">
    <property type="entry name" value="Periplasmic binding protein-like I"/>
    <property type="match status" value="1"/>
</dbReference>
<keyword evidence="3 4" id="KW-0732">Signal</keyword>
<reference evidence="7" key="1">
    <citation type="journal article" date="2019" name="Int. J. Syst. Evol. Microbiol.">
        <title>The Global Catalogue of Microorganisms (GCM) 10K type strain sequencing project: providing services to taxonomists for standard genome sequencing and annotation.</title>
        <authorList>
            <consortium name="The Broad Institute Genomics Platform"/>
            <consortium name="The Broad Institute Genome Sequencing Center for Infectious Disease"/>
            <person name="Wu L."/>
            <person name="Ma J."/>
        </authorList>
    </citation>
    <scope>NUCLEOTIDE SEQUENCE [LARGE SCALE GENOMIC DNA]</scope>
    <source>
        <strain evidence="7">NBRC 101365</strain>
    </source>
</reference>
<dbReference type="Pfam" id="PF13407">
    <property type="entry name" value="Peripla_BP_4"/>
    <property type="match status" value="1"/>
</dbReference>
<gene>
    <name evidence="6" type="ORF">GCM10007874_49100</name>
</gene>
<evidence type="ECO:0000313" key="6">
    <source>
        <dbReference type="EMBL" id="GLS21893.1"/>
    </source>
</evidence>
<dbReference type="Gene3D" id="3.40.50.2300">
    <property type="match status" value="2"/>
</dbReference>
<dbReference type="PANTHER" id="PTHR46847:SF1">
    <property type="entry name" value="D-ALLOSE-BINDING PERIPLASMIC PROTEIN-RELATED"/>
    <property type="match status" value="1"/>
</dbReference>
<dbReference type="PANTHER" id="PTHR46847">
    <property type="entry name" value="D-ALLOSE-BINDING PERIPLASMIC PROTEIN-RELATED"/>
    <property type="match status" value="1"/>
</dbReference>
<comment type="similarity">
    <text evidence="2">Belongs to the bacterial solute-binding protein 2 family.</text>
</comment>
<dbReference type="InterPro" id="IPR028082">
    <property type="entry name" value="Peripla_BP_I"/>
</dbReference>
<name>A0ABQ6CQ30_9HYPH</name>
<dbReference type="InterPro" id="IPR025997">
    <property type="entry name" value="SBP_2_dom"/>
</dbReference>
<dbReference type="RefSeq" id="WP_284314884.1">
    <property type="nucleotide sequence ID" value="NZ_BSPC01000054.1"/>
</dbReference>
<keyword evidence="7" id="KW-1185">Reference proteome</keyword>
<evidence type="ECO:0000256" key="3">
    <source>
        <dbReference type="ARBA" id="ARBA00022729"/>
    </source>
</evidence>
<comment type="caution">
    <text evidence="6">The sequence shown here is derived from an EMBL/GenBank/DDBJ whole genome shotgun (WGS) entry which is preliminary data.</text>
</comment>
<evidence type="ECO:0000313" key="7">
    <source>
        <dbReference type="Proteomes" id="UP001156882"/>
    </source>
</evidence>
<accession>A0ABQ6CQ30</accession>
<dbReference type="InterPro" id="IPR006311">
    <property type="entry name" value="TAT_signal"/>
</dbReference>
<dbReference type="EMBL" id="BSPC01000054">
    <property type="protein sequence ID" value="GLS21893.1"/>
    <property type="molecule type" value="Genomic_DNA"/>
</dbReference>
<dbReference type="Proteomes" id="UP001156882">
    <property type="component" value="Unassembled WGS sequence"/>
</dbReference>
<evidence type="ECO:0000259" key="5">
    <source>
        <dbReference type="Pfam" id="PF13407"/>
    </source>
</evidence>
<feature type="chain" id="PRO_5045748718" evidence="4">
    <location>
        <begin position="37"/>
        <end position="359"/>
    </location>
</feature>
<dbReference type="PROSITE" id="PS51318">
    <property type="entry name" value="TAT"/>
    <property type="match status" value="1"/>
</dbReference>
<evidence type="ECO:0000256" key="4">
    <source>
        <dbReference type="SAM" id="SignalP"/>
    </source>
</evidence>
<comment type="subcellular location">
    <subcellularLocation>
        <location evidence="1">Cell envelope</location>
    </subcellularLocation>
</comment>
<feature type="signal peptide" evidence="4">
    <location>
        <begin position="1"/>
        <end position="36"/>
    </location>
</feature>
<organism evidence="6 7">
    <name type="scientific">Labrys miyagiensis</name>
    <dbReference type="NCBI Taxonomy" id="346912"/>
    <lineage>
        <taxon>Bacteria</taxon>
        <taxon>Pseudomonadati</taxon>
        <taxon>Pseudomonadota</taxon>
        <taxon>Alphaproteobacteria</taxon>
        <taxon>Hyphomicrobiales</taxon>
        <taxon>Xanthobacteraceae</taxon>
        <taxon>Labrys</taxon>
    </lineage>
</organism>
<protein>
    <submittedName>
        <fullName evidence="6">ABC transporter substrate-binding protein</fullName>
    </submittedName>
</protein>